<keyword evidence="2" id="KW-1185">Reference proteome</keyword>
<organism evidence="1 2">
    <name type="scientific">Fragilariopsis cylindrus CCMP1102</name>
    <dbReference type="NCBI Taxonomy" id="635003"/>
    <lineage>
        <taxon>Eukaryota</taxon>
        <taxon>Sar</taxon>
        <taxon>Stramenopiles</taxon>
        <taxon>Ochrophyta</taxon>
        <taxon>Bacillariophyta</taxon>
        <taxon>Bacillariophyceae</taxon>
        <taxon>Bacillariophycidae</taxon>
        <taxon>Bacillariales</taxon>
        <taxon>Bacillariaceae</taxon>
        <taxon>Fragilariopsis</taxon>
    </lineage>
</organism>
<evidence type="ECO:0000313" key="1">
    <source>
        <dbReference type="EMBL" id="OEU23203.1"/>
    </source>
</evidence>
<name>A0A1E7FZH1_9STRA</name>
<accession>A0A1E7FZH1</accession>
<gene>
    <name evidence="1" type="ORF">FRACYDRAFT_233372</name>
</gene>
<sequence length="311" mass="35093">MDNRCLPCLSTEDTLHLSNTCKILHNKISIEWGGWECSYFNSSTPPSPIVGQGTCNNNSNRDNNNRDTNVPVRIFHALLGESGQRQRNLFISHPRRQQQQQQQHDNNTISGKQLVASATSIPTTTTTCASTELLGGCHRCQKRTCPDCTIHCHYCTETLCSKGCCEKATQIVKCCKRVSHHIISTSNDNGMMDIHKFCNECEIYCVDCKTYYCISCTDRINPKGTSQCGMCSIKKPHGGPSAQCGIHTSEWQQCRNCETVMCYSCVYFCPECNVIYCNNCREDLFDCQHCNFRLFGPDEGNDEYSLYNDIT</sequence>
<reference evidence="1 2" key="1">
    <citation type="submission" date="2016-09" db="EMBL/GenBank/DDBJ databases">
        <title>Extensive genetic diversity and differential bi-allelic expression allows diatom success in the polar Southern Ocean.</title>
        <authorList>
            <consortium name="DOE Joint Genome Institute"/>
            <person name="Mock T."/>
            <person name="Otillar R.P."/>
            <person name="Strauss J."/>
            <person name="Dupont C."/>
            <person name="Frickenhaus S."/>
            <person name="Maumus F."/>
            <person name="Mcmullan M."/>
            <person name="Sanges R."/>
            <person name="Schmutz J."/>
            <person name="Toseland A."/>
            <person name="Valas R."/>
            <person name="Veluchamy A."/>
            <person name="Ward B.J."/>
            <person name="Allen A."/>
            <person name="Barry K."/>
            <person name="Falciatore A."/>
            <person name="Ferrante M."/>
            <person name="Fortunato A.E."/>
            <person name="Gloeckner G."/>
            <person name="Gruber A."/>
            <person name="Hipkin R."/>
            <person name="Janech M."/>
            <person name="Kroth P."/>
            <person name="Leese F."/>
            <person name="Lindquist E."/>
            <person name="Lyon B.R."/>
            <person name="Martin J."/>
            <person name="Mayer C."/>
            <person name="Parker M."/>
            <person name="Quesneville H."/>
            <person name="Raymond J."/>
            <person name="Uhlig C."/>
            <person name="Valentin K.U."/>
            <person name="Worden A.Z."/>
            <person name="Armbrust E.V."/>
            <person name="Bowler C."/>
            <person name="Green B."/>
            <person name="Moulton V."/>
            <person name="Van Oosterhout C."/>
            <person name="Grigoriev I."/>
        </authorList>
    </citation>
    <scope>NUCLEOTIDE SEQUENCE [LARGE SCALE GENOMIC DNA]</scope>
    <source>
        <strain evidence="1 2">CCMP1102</strain>
    </source>
</reference>
<dbReference type="InParanoid" id="A0A1E7FZH1"/>
<dbReference type="AlphaFoldDB" id="A0A1E7FZH1"/>
<dbReference type="Proteomes" id="UP000095751">
    <property type="component" value="Unassembled WGS sequence"/>
</dbReference>
<dbReference type="EMBL" id="KV784353">
    <property type="protein sequence ID" value="OEU23203.1"/>
    <property type="molecule type" value="Genomic_DNA"/>
</dbReference>
<proteinExistence type="predicted"/>
<dbReference type="KEGG" id="fcy:FRACYDRAFT_233372"/>
<evidence type="ECO:0000313" key="2">
    <source>
        <dbReference type="Proteomes" id="UP000095751"/>
    </source>
</evidence>
<protein>
    <submittedName>
        <fullName evidence="1">Uncharacterized protein</fullName>
    </submittedName>
</protein>